<evidence type="ECO:0000313" key="2">
    <source>
        <dbReference type="EMBL" id="GFO63650.1"/>
    </source>
</evidence>
<gene>
    <name evidence="2" type="ORF">GMPD_15690</name>
</gene>
<feature type="domain" description="DNA-binding transcriptional repressor CapW C-terminal dimerisation" evidence="1">
    <location>
        <begin position="21"/>
        <end position="89"/>
    </location>
</feature>
<proteinExistence type="predicted"/>
<organism evidence="2 3">
    <name type="scientific">Geomonas paludis</name>
    <dbReference type="NCBI Taxonomy" id="2740185"/>
    <lineage>
        <taxon>Bacteria</taxon>
        <taxon>Pseudomonadati</taxon>
        <taxon>Thermodesulfobacteriota</taxon>
        <taxon>Desulfuromonadia</taxon>
        <taxon>Geobacterales</taxon>
        <taxon>Geobacteraceae</taxon>
        <taxon>Geomonas</taxon>
    </lineage>
</organism>
<dbReference type="AlphaFoldDB" id="A0A6V8MU64"/>
<dbReference type="EMBL" id="BLXY01000002">
    <property type="protein sequence ID" value="GFO63650.1"/>
    <property type="molecule type" value="Genomic_DNA"/>
</dbReference>
<comment type="caution">
    <text evidence="2">The sequence shown here is derived from an EMBL/GenBank/DDBJ whole genome shotgun (WGS) entry which is preliminary data.</text>
</comment>
<protein>
    <recommendedName>
        <fullName evidence="1">DNA-binding transcriptional repressor CapW C-terminal dimerisation domain-containing protein</fullName>
    </recommendedName>
</protein>
<dbReference type="Pfam" id="PF26107">
    <property type="entry name" value="BrxR_CTD"/>
    <property type="match status" value="1"/>
</dbReference>
<sequence>MLEDTILENETRDADIQWNRIVELEIAPHPKVQYPETIELDYGMTSGVLQVNVRAAMAGYMLRHWNVDCSKGHKHDGNEMQLCLRNPAALYGVQNALMAPGYDAESWK</sequence>
<dbReference type="InterPro" id="IPR059020">
    <property type="entry name" value="CapW_CTD"/>
</dbReference>
<reference evidence="3" key="1">
    <citation type="submission" date="2020-06" db="EMBL/GenBank/DDBJ databases">
        <title>Draft genomic sequecing of Geomonas sp. Red736.</title>
        <authorList>
            <person name="Itoh H."/>
            <person name="Xu Z.X."/>
            <person name="Ushijima N."/>
            <person name="Masuda Y."/>
            <person name="Shiratori Y."/>
            <person name="Senoo K."/>
        </authorList>
    </citation>
    <scope>NUCLEOTIDE SEQUENCE [LARGE SCALE GENOMIC DNA]</scope>
    <source>
        <strain evidence="3">Red736</strain>
    </source>
</reference>
<accession>A0A6V8MU64</accession>
<evidence type="ECO:0000313" key="3">
    <source>
        <dbReference type="Proteomes" id="UP000568888"/>
    </source>
</evidence>
<evidence type="ECO:0000259" key="1">
    <source>
        <dbReference type="Pfam" id="PF26107"/>
    </source>
</evidence>
<dbReference type="Proteomes" id="UP000568888">
    <property type="component" value="Unassembled WGS sequence"/>
</dbReference>
<name>A0A6V8MU64_9BACT</name>